<evidence type="ECO:0000259" key="9">
    <source>
        <dbReference type="SMART" id="SM00848"/>
    </source>
</evidence>
<feature type="domain" description="Cathepsin propeptide inhibitor" evidence="9">
    <location>
        <begin position="27"/>
        <end position="87"/>
    </location>
</feature>
<dbReference type="PROSITE" id="PS00139">
    <property type="entry name" value="THIOL_PROTEASE_CYS"/>
    <property type="match status" value="1"/>
</dbReference>
<evidence type="ECO:0000256" key="2">
    <source>
        <dbReference type="ARBA" id="ARBA00022670"/>
    </source>
</evidence>
<dbReference type="SMART" id="SM00848">
    <property type="entry name" value="Inhibitor_I29"/>
    <property type="match status" value="1"/>
</dbReference>
<evidence type="ECO:0000313" key="10">
    <source>
        <dbReference type="EMBL" id="KAL0275843.1"/>
    </source>
</evidence>
<dbReference type="InterPro" id="IPR039417">
    <property type="entry name" value="Peptidase_C1A_papain-like"/>
</dbReference>
<keyword evidence="4" id="KW-0788">Thiol protease</keyword>
<keyword evidence="6" id="KW-1015">Disulfide bond</keyword>
<dbReference type="InterPro" id="IPR013201">
    <property type="entry name" value="Prot_inhib_I29"/>
</dbReference>
<proteinExistence type="inferred from homology"/>
<dbReference type="PANTHER" id="PTHR12411">
    <property type="entry name" value="CYSTEINE PROTEASE FAMILY C1-RELATED"/>
    <property type="match status" value="1"/>
</dbReference>
<protein>
    <recommendedName>
        <fullName evidence="11">Cathepsin L</fullName>
    </recommendedName>
</protein>
<dbReference type="GO" id="GO:0008234">
    <property type="term" value="F:cysteine-type peptidase activity"/>
    <property type="evidence" value="ECO:0007669"/>
    <property type="project" value="UniProtKB-KW"/>
</dbReference>
<dbReference type="CDD" id="cd02248">
    <property type="entry name" value="Peptidase_C1A"/>
    <property type="match status" value="1"/>
</dbReference>
<keyword evidence="7" id="KW-0732">Signal</keyword>
<dbReference type="InterPro" id="IPR038765">
    <property type="entry name" value="Papain-like_cys_pep_sf"/>
</dbReference>
<dbReference type="InterPro" id="IPR000169">
    <property type="entry name" value="Pept_cys_AS"/>
</dbReference>
<dbReference type="SUPFAM" id="SSF54001">
    <property type="entry name" value="Cysteine proteinases"/>
    <property type="match status" value="1"/>
</dbReference>
<keyword evidence="3" id="KW-0378">Hydrolase</keyword>
<reference evidence="10" key="1">
    <citation type="journal article" date="2024" name="Gigascience">
        <title>Chromosome-level genome of the poultry shaft louse Menopon gallinae provides insight into the host-switching and adaptive evolution of parasitic lice.</title>
        <authorList>
            <person name="Xu Y."/>
            <person name="Ma L."/>
            <person name="Liu S."/>
            <person name="Liang Y."/>
            <person name="Liu Q."/>
            <person name="He Z."/>
            <person name="Tian L."/>
            <person name="Duan Y."/>
            <person name="Cai W."/>
            <person name="Li H."/>
            <person name="Song F."/>
        </authorList>
    </citation>
    <scope>NUCLEOTIDE SEQUENCE</scope>
    <source>
        <strain evidence="10">Cailab_2023a</strain>
    </source>
</reference>
<evidence type="ECO:0000256" key="4">
    <source>
        <dbReference type="ARBA" id="ARBA00022807"/>
    </source>
</evidence>
<dbReference type="AlphaFoldDB" id="A0AAW2I1N9"/>
<dbReference type="GO" id="GO:0006508">
    <property type="term" value="P:proteolysis"/>
    <property type="evidence" value="ECO:0007669"/>
    <property type="project" value="UniProtKB-KW"/>
</dbReference>
<dbReference type="InterPro" id="IPR013128">
    <property type="entry name" value="Peptidase_C1A"/>
</dbReference>
<feature type="chain" id="PRO_5043744166" description="Cathepsin L" evidence="7">
    <location>
        <begin position="17"/>
        <end position="344"/>
    </location>
</feature>
<sequence>MKIFIFFATLFISTNAISFFDLILEEWQLFKLQHGKQYPSDTEDKFRMKIFMDNKHKIAKHNSRFQKGEVTYELGLNKYADMLHHEFIQTMNGFNKSLKAHPKQGNGIAAPKLKAATFIPPANVKLPDYVNWVEQGAVTPVKDQGSCGSCWSFSATGALEGQTFRKTGVLVSLSEQNLIDCSTDYGNNGCNGGMMDYAFQYIRDNGGIDTERSYPYEAEDDKCRYKSKNSGASDVGYIDIPEGDEEKLKAAVATVGPVSVAIDASHESFQFYKGGVYTETQCSAQNLDHGVLAVGYGTDEETGQDYWLIKNSWSETWGDSGYIKMGRNMNNLCGIASGASYPLV</sequence>
<dbReference type="PRINTS" id="PR00705">
    <property type="entry name" value="PAPAIN"/>
</dbReference>
<comment type="similarity">
    <text evidence="1">Belongs to the peptidase C1 family.</text>
</comment>
<dbReference type="PROSITE" id="PS00640">
    <property type="entry name" value="THIOL_PROTEASE_ASN"/>
    <property type="match status" value="1"/>
</dbReference>
<dbReference type="InterPro" id="IPR000668">
    <property type="entry name" value="Peptidase_C1A_C"/>
</dbReference>
<dbReference type="SMART" id="SM00645">
    <property type="entry name" value="Pept_C1"/>
    <property type="match status" value="1"/>
</dbReference>
<evidence type="ECO:0000256" key="7">
    <source>
        <dbReference type="SAM" id="SignalP"/>
    </source>
</evidence>
<comment type="caution">
    <text evidence="10">The sequence shown here is derived from an EMBL/GenBank/DDBJ whole genome shotgun (WGS) entry which is preliminary data.</text>
</comment>
<dbReference type="InterPro" id="IPR025660">
    <property type="entry name" value="Pept_his_AS"/>
</dbReference>
<feature type="domain" description="Peptidase C1A papain C-terminal" evidence="8">
    <location>
        <begin position="126"/>
        <end position="343"/>
    </location>
</feature>
<dbReference type="Pfam" id="PF00112">
    <property type="entry name" value="Peptidase_C1"/>
    <property type="match status" value="1"/>
</dbReference>
<dbReference type="Gene3D" id="3.90.70.10">
    <property type="entry name" value="Cysteine proteinases"/>
    <property type="match status" value="1"/>
</dbReference>
<dbReference type="Pfam" id="PF08246">
    <property type="entry name" value="Inhibitor_I29"/>
    <property type="match status" value="1"/>
</dbReference>
<evidence type="ECO:0008006" key="11">
    <source>
        <dbReference type="Google" id="ProtNLM"/>
    </source>
</evidence>
<evidence type="ECO:0000256" key="1">
    <source>
        <dbReference type="ARBA" id="ARBA00008455"/>
    </source>
</evidence>
<keyword evidence="2" id="KW-0645">Protease</keyword>
<dbReference type="InterPro" id="IPR025661">
    <property type="entry name" value="Pept_asp_AS"/>
</dbReference>
<evidence type="ECO:0000256" key="3">
    <source>
        <dbReference type="ARBA" id="ARBA00022801"/>
    </source>
</evidence>
<dbReference type="FunFam" id="3.90.70.10:FF:000006">
    <property type="entry name" value="Cathepsin S"/>
    <property type="match status" value="1"/>
</dbReference>
<gene>
    <name evidence="10" type="ORF">PYX00_003571</name>
</gene>
<dbReference type="PROSITE" id="PS00639">
    <property type="entry name" value="THIOL_PROTEASE_HIS"/>
    <property type="match status" value="1"/>
</dbReference>
<evidence type="ECO:0000256" key="5">
    <source>
        <dbReference type="ARBA" id="ARBA00023145"/>
    </source>
</evidence>
<feature type="signal peptide" evidence="7">
    <location>
        <begin position="1"/>
        <end position="16"/>
    </location>
</feature>
<dbReference type="EMBL" id="JARGDH010000002">
    <property type="protein sequence ID" value="KAL0275843.1"/>
    <property type="molecule type" value="Genomic_DNA"/>
</dbReference>
<evidence type="ECO:0000259" key="8">
    <source>
        <dbReference type="SMART" id="SM00645"/>
    </source>
</evidence>
<name>A0AAW2I1N9_9NEOP</name>
<accession>A0AAW2I1N9</accession>
<evidence type="ECO:0000256" key="6">
    <source>
        <dbReference type="ARBA" id="ARBA00023157"/>
    </source>
</evidence>
<organism evidence="10">
    <name type="scientific">Menopon gallinae</name>
    <name type="common">poultry shaft louse</name>
    <dbReference type="NCBI Taxonomy" id="328185"/>
    <lineage>
        <taxon>Eukaryota</taxon>
        <taxon>Metazoa</taxon>
        <taxon>Ecdysozoa</taxon>
        <taxon>Arthropoda</taxon>
        <taxon>Hexapoda</taxon>
        <taxon>Insecta</taxon>
        <taxon>Pterygota</taxon>
        <taxon>Neoptera</taxon>
        <taxon>Paraneoptera</taxon>
        <taxon>Psocodea</taxon>
        <taxon>Troctomorpha</taxon>
        <taxon>Phthiraptera</taxon>
        <taxon>Amblycera</taxon>
        <taxon>Menoponidae</taxon>
        <taxon>Menopon</taxon>
    </lineage>
</organism>
<keyword evidence="5" id="KW-0865">Zymogen</keyword>